<evidence type="ECO:0000256" key="1">
    <source>
        <dbReference type="SAM" id="MobiDB-lite"/>
    </source>
</evidence>
<proteinExistence type="predicted"/>
<evidence type="ECO:0008006" key="5">
    <source>
        <dbReference type="Google" id="ProtNLM"/>
    </source>
</evidence>
<protein>
    <recommendedName>
        <fullName evidence="5">AtpZ/AtpI family protein</fullName>
    </recommendedName>
</protein>
<feature type="transmembrane region" description="Helical" evidence="2">
    <location>
        <begin position="33"/>
        <end position="54"/>
    </location>
</feature>
<dbReference type="Proteomes" id="UP000315471">
    <property type="component" value="Unassembled WGS sequence"/>
</dbReference>
<feature type="transmembrane region" description="Helical" evidence="2">
    <location>
        <begin position="66"/>
        <end position="86"/>
    </location>
</feature>
<feature type="region of interest" description="Disordered" evidence="1">
    <location>
        <begin position="1"/>
        <end position="24"/>
    </location>
</feature>
<dbReference type="InterPro" id="IPR032820">
    <property type="entry name" value="ATPase_put"/>
</dbReference>
<evidence type="ECO:0000313" key="3">
    <source>
        <dbReference type="EMBL" id="TWU37704.1"/>
    </source>
</evidence>
<evidence type="ECO:0000256" key="2">
    <source>
        <dbReference type="SAM" id="Phobius"/>
    </source>
</evidence>
<name>A0A5C6DND9_9BACT</name>
<comment type="caution">
    <text evidence="3">The sequence shown here is derived from an EMBL/GenBank/DDBJ whole genome shotgun (WGS) entry which is preliminary data.</text>
</comment>
<keyword evidence="4" id="KW-1185">Reference proteome</keyword>
<reference evidence="3 4" key="1">
    <citation type="submission" date="2019-02" db="EMBL/GenBank/DDBJ databases">
        <title>Deep-cultivation of Planctomycetes and their phenomic and genomic characterization uncovers novel biology.</title>
        <authorList>
            <person name="Wiegand S."/>
            <person name="Jogler M."/>
            <person name="Boedeker C."/>
            <person name="Pinto D."/>
            <person name="Vollmers J."/>
            <person name="Rivas-Marin E."/>
            <person name="Kohn T."/>
            <person name="Peeters S.H."/>
            <person name="Heuer A."/>
            <person name="Rast P."/>
            <person name="Oberbeckmann S."/>
            <person name="Bunk B."/>
            <person name="Jeske O."/>
            <person name="Meyerdierks A."/>
            <person name="Storesund J.E."/>
            <person name="Kallscheuer N."/>
            <person name="Luecker S."/>
            <person name="Lage O.M."/>
            <person name="Pohl T."/>
            <person name="Merkel B.J."/>
            <person name="Hornburger P."/>
            <person name="Mueller R.-W."/>
            <person name="Bruemmer F."/>
            <person name="Labrenz M."/>
            <person name="Spormann A.M."/>
            <person name="Op Den Camp H."/>
            <person name="Overmann J."/>
            <person name="Amann R."/>
            <person name="Jetten M.S.M."/>
            <person name="Mascher T."/>
            <person name="Medema M.H."/>
            <person name="Devos D.P."/>
            <person name="Kaster A.-K."/>
            <person name="Ovreas L."/>
            <person name="Rohde M."/>
            <person name="Galperin M.Y."/>
            <person name="Jogler C."/>
        </authorList>
    </citation>
    <scope>NUCLEOTIDE SEQUENCE [LARGE SCALE GENOMIC DNA]</scope>
    <source>
        <strain evidence="3 4">Q31b</strain>
    </source>
</reference>
<keyword evidence="2" id="KW-0812">Transmembrane</keyword>
<dbReference type="EMBL" id="SJPY01000007">
    <property type="protein sequence ID" value="TWU37704.1"/>
    <property type="molecule type" value="Genomic_DNA"/>
</dbReference>
<accession>A0A5C6DND9</accession>
<gene>
    <name evidence="3" type="ORF">Q31b_44930</name>
</gene>
<dbReference type="Pfam" id="PF09527">
    <property type="entry name" value="ATPase_gene1"/>
    <property type="match status" value="1"/>
</dbReference>
<evidence type="ECO:0000313" key="4">
    <source>
        <dbReference type="Proteomes" id="UP000315471"/>
    </source>
</evidence>
<sequence>MTTKEPESNSERSDLSKSESPTEKKANRNWVRFAGMGIELAGTTLLFTAVGYWIDDWRDADRPFVTAGAMLVGFSLAMTRFIIVAVKAGP</sequence>
<organism evidence="3 4">
    <name type="scientific">Novipirellula aureliae</name>
    <dbReference type="NCBI Taxonomy" id="2527966"/>
    <lineage>
        <taxon>Bacteria</taxon>
        <taxon>Pseudomonadati</taxon>
        <taxon>Planctomycetota</taxon>
        <taxon>Planctomycetia</taxon>
        <taxon>Pirellulales</taxon>
        <taxon>Pirellulaceae</taxon>
        <taxon>Novipirellula</taxon>
    </lineage>
</organism>
<keyword evidence="2" id="KW-1133">Transmembrane helix</keyword>
<dbReference type="AlphaFoldDB" id="A0A5C6DND9"/>
<keyword evidence="2" id="KW-0472">Membrane</keyword>